<dbReference type="GO" id="GO:0039654">
    <property type="term" value="P:fusion of virus membrane with host endosome membrane"/>
    <property type="evidence" value="ECO:0007669"/>
    <property type="project" value="UniProtKB-KW"/>
</dbReference>
<evidence type="ECO:0000256" key="3">
    <source>
        <dbReference type="ARBA" id="ARBA00004563"/>
    </source>
</evidence>
<evidence type="ECO:0000256" key="12">
    <source>
        <dbReference type="ARBA" id="ARBA00022844"/>
    </source>
</evidence>
<dbReference type="GO" id="GO:0020002">
    <property type="term" value="C:host cell plasma membrane"/>
    <property type="evidence" value="ECO:0007669"/>
    <property type="project" value="UniProtKB-SubCell"/>
</dbReference>
<dbReference type="InterPro" id="IPR043473">
    <property type="entry name" value="S2_sf_CoV"/>
</dbReference>
<evidence type="ECO:0000256" key="8">
    <source>
        <dbReference type="ARBA" id="ARBA00022685"/>
    </source>
</evidence>
<keyword evidence="8" id="KW-0165">Cleavage on pair of basic residues</keyword>
<keyword evidence="13" id="KW-1043">Host membrane</keyword>
<evidence type="ECO:0000256" key="17">
    <source>
        <dbReference type="ARBA" id="ARBA00023026"/>
    </source>
</evidence>
<feature type="transmembrane region" description="Helical" evidence="22">
    <location>
        <begin position="1101"/>
        <end position="1123"/>
    </location>
</feature>
<dbReference type="Pfam" id="PF01601">
    <property type="entry name" value="CoV_S2"/>
    <property type="match status" value="1"/>
</dbReference>
<dbReference type="GO" id="GO:0046813">
    <property type="term" value="P:receptor-mediated virion attachment to host cell"/>
    <property type="evidence" value="ECO:0007669"/>
    <property type="project" value="InterPro"/>
</dbReference>
<feature type="domain" description="Coronavirus spike (S) glycoprotein S2 subunit heptad repeat 1 (HR1) region profile" evidence="23">
    <location>
        <begin position="776"/>
        <end position="881"/>
    </location>
</feature>
<dbReference type="InterPro" id="IPR043614">
    <property type="entry name" value="Spike_S2_CoV_C"/>
</dbReference>
<keyword evidence="21" id="KW-1160">Virus entry into host cell</keyword>
<evidence type="ECO:0000256" key="7">
    <source>
        <dbReference type="ARBA" id="ARBA00022595"/>
    </source>
</evidence>
<evidence type="ECO:0000256" key="16">
    <source>
        <dbReference type="ARBA" id="ARBA00022989"/>
    </source>
</evidence>
<dbReference type="PROSITE" id="PS51923">
    <property type="entry name" value="COV_S2_HR1"/>
    <property type="match status" value="1"/>
</dbReference>
<dbReference type="SUPFAM" id="SSF111474">
    <property type="entry name" value="Coronavirus S2 glycoprotein"/>
    <property type="match status" value="2"/>
</dbReference>
<keyword evidence="5" id="KW-1170">Fusion of virus membrane with host endosomal membrane</keyword>
<evidence type="ECO:0000256" key="4">
    <source>
        <dbReference type="ARBA" id="ARBA00022506"/>
    </source>
</evidence>
<protein>
    <submittedName>
        <fullName evidence="25">Spike protein</fullName>
    </submittedName>
</protein>
<evidence type="ECO:0000256" key="18">
    <source>
        <dbReference type="ARBA" id="ARBA00023054"/>
    </source>
</evidence>
<dbReference type="EMBL" id="LC634083">
    <property type="protein sequence ID" value="BCX31644.1"/>
    <property type="molecule type" value="Genomic_RNA"/>
</dbReference>
<keyword evidence="12" id="KW-0946">Virion</keyword>
<keyword evidence="7" id="KW-1162">Viral penetration into host cytoplasm</keyword>
<organism evidence="25">
    <name type="scientific">Infectious bronchitis virus</name>
    <dbReference type="NCBI Taxonomy" id="11120"/>
    <lineage>
        <taxon>Viruses</taxon>
        <taxon>Riboviria</taxon>
        <taxon>Orthornavirae</taxon>
        <taxon>Pisuviricota</taxon>
        <taxon>Pisoniviricetes</taxon>
        <taxon>Nidovirales</taxon>
        <taxon>Cornidovirineae</taxon>
        <taxon>Coronaviridae</taxon>
        <taxon>Orthocoronavirinae</taxon>
        <taxon>Gammacoronavirus</taxon>
        <taxon>Igacovirus</taxon>
        <taxon>Gammacoronavirus galli</taxon>
        <taxon>Avian coronavirus</taxon>
    </lineage>
</organism>
<accession>A0A8D5X0L3</accession>
<keyword evidence="9 22" id="KW-0812">Transmembrane</keyword>
<evidence type="ECO:0000256" key="22">
    <source>
        <dbReference type="SAM" id="Phobius"/>
    </source>
</evidence>
<dbReference type="GO" id="GO:0019064">
    <property type="term" value="P:fusion of virus membrane with host plasma membrane"/>
    <property type="evidence" value="ECO:0007669"/>
    <property type="project" value="InterPro"/>
</dbReference>
<keyword evidence="17" id="KW-0843">Virulence</keyword>
<evidence type="ECO:0000256" key="6">
    <source>
        <dbReference type="ARBA" id="ARBA00022581"/>
    </source>
</evidence>
<evidence type="ECO:0000313" key="25">
    <source>
        <dbReference type="EMBL" id="BCX31644.1"/>
    </source>
</evidence>
<evidence type="ECO:0000256" key="13">
    <source>
        <dbReference type="ARBA" id="ARBA00022870"/>
    </source>
</evidence>
<feature type="domain" description="Coronavirus spike (S) glycoprotein S2 subunit heptad repeat 2 (HR2) region profile" evidence="24">
    <location>
        <begin position="1031"/>
        <end position="1112"/>
    </location>
</feature>
<dbReference type="InterPro" id="IPR044874">
    <property type="entry name" value="Spike_S2_CoV_HR2"/>
</dbReference>
<dbReference type="FunFam" id="1.20.5.300:FF:000003">
    <property type="entry name" value="Spike glycoprotein"/>
    <property type="match status" value="1"/>
</dbReference>
<keyword evidence="15" id="KW-1164">Virus endocytosis by host</keyword>
<dbReference type="Pfam" id="PF19214">
    <property type="entry name" value="CoV_S2_C"/>
    <property type="match status" value="1"/>
</dbReference>
<reference evidence="25" key="1">
    <citation type="submission" date="2021-05" db="EMBL/GenBank/DDBJ databases">
        <title>Infectious bronchitis virus, complete genome.</title>
        <authorList>
            <person name="Mase M."/>
            <person name="Iseki H."/>
        </authorList>
    </citation>
    <scope>NUCLEOTIDE SEQUENCE</scope>
    <source>
        <strain evidence="25">JP/KH/64</strain>
    </source>
</reference>
<evidence type="ECO:0000256" key="10">
    <source>
        <dbReference type="ARBA" id="ARBA00022729"/>
    </source>
</evidence>
<keyword evidence="6" id="KW-0945">Host-virus interaction</keyword>
<dbReference type="GO" id="GO:0019031">
    <property type="term" value="C:viral envelope"/>
    <property type="evidence" value="ECO:0007669"/>
    <property type="project" value="UniProtKB-KW"/>
</dbReference>
<evidence type="ECO:0000256" key="15">
    <source>
        <dbReference type="ARBA" id="ARBA00022890"/>
    </source>
</evidence>
<evidence type="ECO:0000259" key="24">
    <source>
        <dbReference type="PROSITE" id="PS51924"/>
    </source>
</evidence>
<keyword evidence="10" id="KW-0732">Signal</keyword>
<keyword evidence="19 22" id="KW-0472">Membrane</keyword>
<sequence length="1169" mass="128835">MLAKSLFIVTLLFALCSATLYDNGSYVYYYQSAFRPPFGWHLHGGAYAVVNVTTENNNAGTSAECTAGAIYWSKNFSASSVAMTAPLGGMTWSTRQFCTAHCNFTSFTVFVTHCFKSGHGYCPLTGLIQSGYIRISAMKNGGSSAADLFYNLTVSVAKYPRFMSLQCVNNQTSVYLNGDLVFTSNETKDVSAAGVYFKAGGPITYKVMREVKALAYFVNGTAQDVVLCDGTPKGLLACQYNTGNFSDGFYPFTNSSLVKEKFIVYRENSVNTTLVLHNLTFYNETAAPPNNDGVSSINIYQTQTAQCGYYNLNFSFLSGFSYKESNFMYGSYHPKCNFRPETLNNGLWFNSLTVSLAYGPLQGGCKQSVFAGRATCCYAYSYNGPHACKGVYSGELKRDFECGLLVYITKSDGSRILTATEAPVVTTNYYNNITLNKCVEYNIYGRVGQGFITNVTDSTSAYNYLADGGLAILDTSGAIDIFVVEGAYGLNFYKVNPCEDVNQQFVVSGGNIVGILTSRNETGSQPLENQFFIKLTNGARRSRRSVNENVTSCPYVSYGKFCITPDGSISTIVPKELEQFVAPLLNITEHVLIPDSFNLTVTDEYIQTHMDKVQINCLQYVCGNSLECRTLFQQYGPVCDNILSVVNSVGQKEDMELLNFYSSTKPAGYNTPVFSNISTGGFNISLLLTPPSSPSGRSFIEDLLFTSVESVGLPTDADYKKCTAGPLGFLKDLVCAREYNGLLVLPPIITADMQTMYTSSLVASMALGGITAAGAIPFATQLQARINHLGITNSLLLKNQEKIAASFNKAIGHMQEGFRSTSLALQQIQDVVNKQSAILTETMASLNKNFGAISSVIQDIYQQLDAIQADMQVDRLITGRLSSLSVLASAKQAEYLRVSQQRELATQKINECVKSQSTRYSFCGNGRHVLTIPQNAPNGIVLIHFTYTPESFVNVTAIVGFCVNPNNASQYAIVPANGRGIFIQVNGSYYITARDMYMPRDITAGDIVTLTSCQANYVRVNKTVITTFVDNDDFDFEDELSKWWNETKHELPDFDQFNYTIPVLNITYDIDKIEEVIKGLNDSLIDLETLSILKTYIKWPWYVWLAIAFATIIFILILGWVFFMTGCCGCCCGCFGIIPLMSKCGKKSSYYTTFDNDVVTEQYRPKKSV</sequence>
<dbReference type="GO" id="GO:0075509">
    <property type="term" value="P:endocytosis involved in viral entry into host cell"/>
    <property type="evidence" value="ECO:0007669"/>
    <property type="project" value="UniProtKB-KW"/>
</dbReference>
<evidence type="ECO:0000256" key="1">
    <source>
        <dbReference type="ARBA" id="ARBA00004372"/>
    </source>
</evidence>
<proteinExistence type="predicted"/>
<name>A0A8D5X0L3_9GAMC</name>
<dbReference type="CDD" id="cd22372">
    <property type="entry name" value="gammaCoV_Spike_SD1-2_S1-S2_S2"/>
    <property type="match status" value="1"/>
</dbReference>
<evidence type="ECO:0000256" key="5">
    <source>
        <dbReference type="ARBA" id="ARBA00022510"/>
    </source>
</evidence>
<keyword evidence="20" id="KW-0325">Glycoprotein</keyword>
<dbReference type="PROSITE" id="PS51924">
    <property type="entry name" value="COV_S2_HR2"/>
    <property type="match status" value="1"/>
</dbReference>
<evidence type="ECO:0000256" key="14">
    <source>
        <dbReference type="ARBA" id="ARBA00022879"/>
    </source>
</evidence>
<dbReference type="GO" id="GO:0016020">
    <property type="term" value="C:membrane"/>
    <property type="evidence" value="ECO:0007669"/>
    <property type="project" value="InterPro"/>
</dbReference>
<keyword evidence="18" id="KW-0175">Coiled coil</keyword>
<dbReference type="InterPro" id="IPR044873">
    <property type="entry name" value="Spike_S2_CoV_HR1"/>
</dbReference>
<dbReference type="Gene3D" id="1.20.5.300">
    <property type="match status" value="2"/>
</dbReference>
<gene>
    <name evidence="25" type="primary">S</name>
</gene>
<keyword evidence="11" id="KW-1161">Viral attachment to host cell</keyword>
<keyword evidence="4" id="KW-1168">Fusion of virus membrane with host membrane</keyword>
<dbReference type="GO" id="GO:0055036">
    <property type="term" value="C:virion membrane"/>
    <property type="evidence" value="ECO:0007669"/>
    <property type="project" value="UniProtKB-SubCell"/>
</dbReference>
<evidence type="ECO:0000259" key="23">
    <source>
        <dbReference type="PROSITE" id="PS51923"/>
    </source>
</evidence>
<keyword evidence="16 22" id="KW-1133">Transmembrane helix</keyword>
<dbReference type="InterPro" id="IPR002552">
    <property type="entry name" value="Spike_S2_CoV"/>
</dbReference>
<evidence type="ECO:0000256" key="2">
    <source>
        <dbReference type="ARBA" id="ARBA00004402"/>
    </source>
</evidence>
<evidence type="ECO:0000256" key="20">
    <source>
        <dbReference type="ARBA" id="ARBA00023180"/>
    </source>
</evidence>
<dbReference type="GO" id="GO:0044173">
    <property type="term" value="C:host cell endoplasmic reticulum-Golgi intermediate compartment membrane"/>
    <property type="evidence" value="ECO:0007669"/>
    <property type="project" value="UniProtKB-SubCell"/>
</dbReference>
<evidence type="ECO:0000256" key="11">
    <source>
        <dbReference type="ARBA" id="ARBA00022804"/>
    </source>
</evidence>
<comment type="subcellular location">
    <subcellularLocation>
        <location evidence="2">Host cell membrane</location>
        <topology evidence="2">Single-pass type I membrane protein</topology>
    </subcellularLocation>
    <subcellularLocation>
        <location evidence="1">Host endoplasmic reticulum-Golgi intermediate compartment membrane</location>
        <topology evidence="1">Single-pass type I membrane protein</topology>
    </subcellularLocation>
    <subcellularLocation>
        <location evidence="3">Virion membrane</location>
        <topology evidence="3">Single-pass type I membrane protein</topology>
    </subcellularLocation>
</comment>
<evidence type="ECO:0000256" key="19">
    <source>
        <dbReference type="ARBA" id="ARBA00023136"/>
    </source>
</evidence>
<evidence type="ECO:0000256" key="21">
    <source>
        <dbReference type="ARBA" id="ARBA00023296"/>
    </source>
</evidence>
<evidence type="ECO:0000256" key="9">
    <source>
        <dbReference type="ARBA" id="ARBA00022692"/>
    </source>
</evidence>
<keyword evidence="14" id="KW-0261">Viral envelope protein</keyword>